<dbReference type="AlphaFoldDB" id="A0A644WZ06"/>
<comment type="caution">
    <text evidence="1">The sequence shown here is derived from an EMBL/GenBank/DDBJ whole genome shotgun (WGS) entry which is preliminary data.</text>
</comment>
<organism evidence="1">
    <name type="scientific">bioreactor metagenome</name>
    <dbReference type="NCBI Taxonomy" id="1076179"/>
    <lineage>
        <taxon>unclassified sequences</taxon>
        <taxon>metagenomes</taxon>
        <taxon>ecological metagenomes</taxon>
    </lineage>
</organism>
<name>A0A644WZ06_9ZZZZ</name>
<sequence>MAAAAREFDGKADGGRHTGTCLNRNFACGQFGEEVVAVAAVNRTERTKCIQQPVCSPAALFSALNCEDYAAGPFVLVFKEDFCDGEGYGDVTVMSAGMHSVRIFGFTDPGLLQIAVALGHGQGVTVGPVYDGLTGTSPLHNRNEAAVFHIFCDNAEFCEFSFDVFNGFEFETSRLGDSVQMPADLHGIVFKCVDLLTGIDAVHYLHLLISFE</sequence>
<accession>A0A644WZ06</accession>
<reference evidence="1" key="1">
    <citation type="submission" date="2019-08" db="EMBL/GenBank/DDBJ databases">
        <authorList>
            <person name="Kucharzyk K."/>
            <person name="Murdoch R.W."/>
            <person name="Higgins S."/>
            <person name="Loffler F."/>
        </authorList>
    </citation>
    <scope>NUCLEOTIDE SEQUENCE</scope>
</reference>
<proteinExistence type="predicted"/>
<dbReference type="EMBL" id="VSSQ01001535">
    <property type="protein sequence ID" value="MPM09146.1"/>
    <property type="molecule type" value="Genomic_DNA"/>
</dbReference>
<gene>
    <name evidence="1" type="ORF">SDC9_55462</name>
</gene>
<protein>
    <submittedName>
        <fullName evidence="1">Uncharacterized protein</fullName>
    </submittedName>
</protein>
<evidence type="ECO:0000313" key="1">
    <source>
        <dbReference type="EMBL" id="MPM09146.1"/>
    </source>
</evidence>